<gene>
    <name evidence="2" type="ORF">E4680_09070</name>
</gene>
<comment type="caution">
    <text evidence="2">The sequence shown here is derived from an EMBL/GenBank/DDBJ whole genome shotgun (WGS) entry which is preliminary data.</text>
</comment>
<evidence type="ECO:0000259" key="1">
    <source>
        <dbReference type="SMART" id="SM00953"/>
    </source>
</evidence>
<dbReference type="SMART" id="SM00953">
    <property type="entry name" value="RES"/>
    <property type="match status" value="1"/>
</dbReference>
<protein>
    <submittedName>
        <fullName evidence="2">RES domain-containing protein</fullName>
    </submittedName>
</protein>
<sequence>MPVEPDSERLAELDPELRTLPAGSLLWRVYFRAGAHPTRWRDFRHYGPADARFDHHRDLRPGLQAQAVMYLAESPTTCLAEVFQKTRVIHRESRQPWLVGLRLAAAVDLLDLSGAFPTRAGASMGLMSGPRSVGRNWARGFHRAYPAIHGLYYPSSMHANRPALVLNERAEAAGVIPVIPQFHRALADPALLAVLKNAALDIGFALG</sequence>
<evidence type="ECO:0000313" key="2">
    <source>
        <dbReference type="EMBL" id="TFZ82235.1"/>
    </source>
</evidence>
<proteinExistence type="predicted"/>
<dbReference type="OrthoDB" id="3256236at2"/>
<dbReference type="Pfam" id="PF08808">
    <property type="entry name" value="RES"/>
    <property type="match status" value="1"/>
</dbReference>
<evidence type="ECO:0000313" key="3">
    <source>
        <dbReference type="Proteomes" id="UP000297890"/>
    </source>
</evidence>
<feature type="domain" description="RES" evidence="1">
    <location>
        <begin position="42"/>
        <end position="178"/>
    </location>
</feature>
<organism evidence="2 3">
    <name type="scientific">Candidatus Macondimonas diazotrophica</name>
    <dbReference type="NCBI Taxonomy" id="2305248"/>
    <lineage>
        <taxon>Bacteria</taxon>
        <taxon>Pseudomonadati</taxon>
        <taxon>Pseudomonadota</taxon>
        <taxon>Gammaproteobacteria</taxon>
        <taxon>Chromatiales</taxon>
        <taxon>Ectothiorhodospiraceae</taxon>
        <taxon>Candidatus Macondimonas</taxon>
    </lineage>
</organism>
<dbReference type="EMBL" id="SRIO01000011">
    <property type="protein sequence ID" value="TFZ82235.1"/>
    <property type="molecule type" value="Genomic_DNA"/>
</dbReference>
<dbReference type="AlphaFoldDB" id="A0A4Z0FA18"/>
<accession>A0A4Z0FA18</accession>
<dbReference type="Proteomes" id="UP000297890">
    <property type="component" value="Unassembled WGS sequence"/>
</dbReference>
<reference evidence="2 3" key="1">
    <citation type="journal article" date="2019" name="ISME J.">
        <title>Candidatus Macondimonas diazotrophica, a novel gammaproteobacterial genus dominating crude-oil-contaminated coastal sediments.</title>
        <authorList>
            <person name="Karthikeyan S."/>
            <person name="Konstantinidis K."/>
        </authorList>
    </citation>
    <scope>NUCLEOTIDE SEQUENCE [LARGE SCALE GENOMIC DNA]</scope>
    <source>
        <strain evidence="2 3">KTK01</strain>
    </source>
</reference>
<dbReference type="InterPro" id="IPR014914">
    <property type="entry name" value="RES_dom"/>
</dbReference>
<name>A0A4Z0FA18_9GAMM</name>
<keyword evidence="3" id="KW-1185">Reference proteome</keyword>